<dbReference type="EMBL" id="VWRS01000008">
    <property type="protein sequence ID" value="KAA5823768.1"/>
    <property type="molecule type" value="Genomic_DNA"/>
</dbReference>
<dbReference type="Proteomes" id="UP000322315">
    <property type="component" value="Unassembled WGS sequence"/>
</dbReference>
<dbReference type="RefSeq" id="WP_144117281.1">
    <property type="nucleotide sequence ID" value="NZ_JACHGE010000002.1"/>
</dbReference>
<evidence type="ECO:0000256" key="5">
    <source>
        <dbReference type="PROSITE-ProRule" id="PRU00433"/>
    </source>
</evidence>
<keyword evidence="4 5" id="KW-0408">Iron</keyword>
<dbReference type="PROSITE" id="PS51007">
    <property type="entry name" value="CYTC"/>
    <property type="match status" value="1"/>
</dbReference>
<comment type="caution">
    <text evidence="7">The sequence shown here is derived from an EMBL/GenBank/DDBJ whole genome shotgun (WGS) entry which is preliminary data.</text>
</comment>
<gene>
    <name evidence="7" type="ORF">F2B50_13835</name>
    <name evidence="8" type="ORF">FPF71_13835</name>
</gene>
<organism evidence="7 10">
    <name type="scientific">Algibacter amylolyticus</name>
    <dbReference type="NCBI Taxonomy" id="1608400"/>
    <lineage>
        <taxon>Bacteria</taxon>
        <taxon>Pseudomonadati</taxon>
        <taxon>Bacteroidota</taxon>
        <taxon>Flavobacteriia</taxon>
        <taxon>Flavobacteriales</taxon>
        <taxon>Flavobacteriaceae</taxon>
        <taxon>Algibacter</taxon>
    </lineage>
</organism>
<dbReference type="PANTHER" id="PTHR45460">
    <property type="entry name" value="SIMILAR TO CYSTEINE PROTEINASE"/>
    <property type="match status" value="1"/>
</dbReference>
<dbReference type="SUPFAM" id="SSF46626">
    <property type="entry name" value="Cytochrome c"/>
    <property type="match status" value="1"/>
</dbReference>
<dbReference type="InterPro" id="IPR036909">
    <property type="entry name" value="Cyt_c-like_dom_sf"/>
</dbReference>
<accession>A0A5M7B636</accession>
<dbReference type="InterPro" id="IPR028994">
    <property type="entry name" value="Integrin_alpha_N"/>
</dbReference>
<keyword evidence="9" id="KW-1185">Reference proteome</keyword>
<dbReference type="EMBL" id="VMBF01000008">
    <property type="protein sequence ID" value="TSJ74256.1"/>
    <property type="molecule type" value="Genomic_DNA"/>
</dbReference>
<sequence length="516" mass="58727">MIKKIFFSIYILCFTLLFISCNKSKNNKASENPIQVLTNGKQLAEMHCARCHQFPKAEILPKRYWKEVLPIMGLHYGKIKEGKFFSDFGNKVAKERLLSSGLFPQTDIITDEDWEAIMAYYNDNAPENLPRELKPVFNYNMSQFSKEALPWKSLGDGLTYMNFNDGNYEIGFNSENISQYIKIDKNAKAFEKSELPFPLVDVVKNGNAELLLILGRMINIDAPTGQVLVKNKGVFKFIDNLERPIDLVLEDFDNDGSIDILIAEFGKYLGGINIYKQVADSIKKTTIHPKPGATKFVVKDVNNDGLKDFYALVAQEDESIYLFINEGQLKFSKKRLLQLPPYYGTSYFELLDFDNDGDDDIICSSGDSEDFTSSIKPFHGVRLFENDGKNNYNQVWFHKQEGAYGTVSADFDNDGDIDIASIGYYASTKNKDQESFLYFENVSSSDEKWKFKPFAFKGLTNECYMLIKARDIDNDGDLDILLGSNSGIFLDKKKALKTKEWQTKGGAITILRNNLK</sequence>
<proteinExistence type="predicted"/>
<reference evidence="7" key="3">
    <citation type="submission" date="2019-09" db="EMBL/GenBank/DDBJ databases">
        <authorList>
            <person name="Zhang D.-C."/>
        </authorList>
    </citation>
    <scope>NUCLEOTIDE SEQUENCE</scope>
    <source>
        <strain evidence="7">RU-4-M-4</strain>
    </source>
</reference>
<dbReference type="AlphaFoldDB" id="A0A5M7B636"/>
<dbReference type="GO" id="GO:0009055">
    <property type="term" value="F:electron transfer activity"/>
    <property type="evidence" value="ECO:0007669"/>
    <property type="project" value="InterPro"/>
</dbReference>
<feature type="domain" description="Cytochrome c" evidence="6">
    <location>
        <begin position="35"/>
        <end position="125"/>
    </location>
</feature>
<evidence type="ECO:0000256" key="2">
    <source>
        <dbReference type="ARBA" id="ARBA00022723"/>
    </source>
</evidence>
<evidence type="ECO:0000259" key="6">
    <source>
        <dbReference type="PROSITE" id="PS51007"/>
    </source>
</evidence>
<dbReference type="InterPro" id="IPR009056">
    <property type="entry name" value="Cyt_c-like_dom"/>
</dbReference>
<evidence type="ECO:0000313" key="9">
    <source>
        <dbReference type="Proteomes" id="UP000315145"/>
    </source>
</evidence>
<dbReference type="PROSITE" id="PS51257">
    <property type="entry name" value="PROKAR_LIPOPROTEIN"/>
    <property type="match status" value="1"/>
</dbReference>
<evidence type="ECO:0000256" key="4">
    <source>
        <dbReference type="ARBA" id="ARBA00023004"/>
    </source>
</evidence>
<evidence type="ECO:0000313" key="8">
    <source>
        <dbReference type="EMBL" id="TSJ74256.1"/>
    </source>
</evidence>
<dbReference type="Pfam" id="PF13517">
    <property type="entry name" value="FG-GAP_3"/>
    <property type="match status" value="1"/>
</dbReference>
<protein>
    <submittedName>
        <fullName evidence="7">VCBS repeat-containing protein</fullName>
    </submittedName>
</protein>
<dbReference type="InterPro" id="IPR013517">
    <property type="entry name" value="FG-GAP"/>
</dbReference>
<dbReference type="Gene3D" id="2.130.10.130">
    <property type="entry name" value="Integrin alpha, N-terminal"/>
    <property type="match status" value="1"/>
</dbReference>
<keyword evidence="3" id="KW-0732">Signal</keyword>
<keyword evidence="1 5" id="KW-0349">Heme</keyword>
<evidence type="ECO:0000256" key="3">
    <source>
        <dbReference type="ARBA" id="ARBA00022729"/>
    </source>
</evidence>
<name>A0A5M7B636_9FLAO</name>
<reference evidence="7 10" key="1">
    <citation type="journal article" date="2015" name="Int. J. Syst. Evol. Microbiol.">
        <title>Algibacter amylolyticus sp. nov., isolated from intertidal sediment.</title>
        <authorList>
            <person name="Zhang D.C."/>
            <person name="Wu J."/>
            <person name="Neuner K."/>
            <person name="Yao J."/>
            <person name="Margesin R."/>
        </authorList>
    </citation>
    <scope>NUCLEOTIDE SEQUENCE [LARGE SCALE GENOMIC DNA]</scope>
    <source>
        <strain evidence="7 10">RU-4-M-4</strain>
    </source>
</reference>
<evidence type="ECO:0000313" key="7">
    <source>
        <dbReference type="EMBL" id="KAA5823768.1"/>
    </source>
</evidence>
<evidence type="ECO:0000313" key="10">
    <source>
        <dbReference type="Proteomes" id="UP000322315"/>
    </source>
</evidence>
<dbReference type="PANTHER" id="PTHR45460:SF2">
    <property type="entry name" value="ALPHA 1,3 GLUCANASE, GH71 FAMILY (EUROFUNG)"/>
    <property type="match status" value="1"/>
</dbReference>
<dbReference type="SUPFAM" id="SSF69318">
    <property type="entry name" value="Integrin alpha N-terminal domain"/>
    <property type="match status" value="1"/>
</dbReference>
<dbReference type="GO" id="GO:0020037">
    <property type="term" value="F:heme binding"/>
    <property type="evidence" value="ECO:0007669"/>
    <property type="project" value="InterPro"/>
</dbReference>
<dbReference type="OrthoDB" id="1391917at2"/>
<dbReference type="Proteomes" id="UP000315145">
    <property type="component" value="Unassembled WGS sequence"/>
</dbReference>
<keyword evidence="2 5" id="KW-0479">Metal-binding</keyword>
<reference evidence="8 9" key="2">
    <citation type="submission" date="2019-07" db="EMBL/GenBank/DDBJ databases">
        <title>Algibacter marinivivus sp. nov., isolated from the surface of a marine red alga.</title>
        <authorList>
            <person name="Zhong X."/>
            <person name="Xu W."/>
            <person name="Zhang Y."/>
            <person name="Zhang Q."/>
            <person name="Du Z."/>
        </authorList>
    </citation>
    <scope>NUCLEOTIDE SEQUENCE [LARGE SCALE GENOMIC DNA]</scope>
    <source>
        <strain evidence="8 9">RU-4-M-4</strain>
    </source>
</reference>
<dbReference type="GO" id="GO:0046872">
    <property type="term" value="F:metal ion binding"/>
    <property type="evidence" value="ECO:0007669"/>
    <property type="project" value="UniProtKB-KW"/>
</dbReference>
<evidence type="ECO:0000256" key="1">
    <source>
        <dbReference type="ARBA" id="ARBA00022617"/>
    </source>
</evidence>